<proteinExistence type="predicted"/>
<dbReference type="AlphaFoldDB" id="A0A2S6CA66"/>
<comment type="caution">
    <text evidence="1">The sequence shown here is derived from an EMBL/GenBank/DDBJ whole genome shotgun (WGS) entry which is preliminary data.</text>
</comment>
<dbReference type="EMBL" id="PNEN01000515">
    <property type="protein sequence ID" value="PPJ56618.1"/>
    <property type="molecule type" value="Genomic_DNA"/>
</dbReference>
<dbReference type="OrthoDB" id="3650741at2759"/>
<dbReference type="Proteomes" id="UP000237631">
    <property type="component" value="Unassembled WGS sequence"/>
</dbReference>
<name>A0A2S6CA66_9PEZI</name>
<gene>
    <name evidence="1" type="ORF">CBER1_01821</name>
</gene>
<keyword evidence="2" id="KW-1185">Reference proteome</keyword>
<organism evidence="1 2">
    <name type="scientific">Cercospora berteroae</name>
    <dbReference type="NCBI Taxonomy" id="357750"/>
    <lineage>
        <taxon>Eukaryota</taxon>
        <taxon>Fungi</taxon>
        <taxon>Dikarya</taxon>
        <taxon>Ascomycota</taxon>
        <taxon>Pezizomycotina</taxon>
        <taxon>Dothideomycetes</taxon>
        <taxon>Dothideomycetidae</taxon>
        <taxon>Mycosphaerellales</taxon>
        <taxon>Mycosphaerellaceae</taxon>
        <taxon>Cercospora</taxon>
    </lineage>
</organism>
<evidence type="ECO:0000313" key="2">
    <source>
        <dbReference type="Proteomes" id="UP000237631"/>
    </source>
</evidence>
<reference evidence="2" key="1">
    <citation type="journal article" date="2017" name="bioRxiv">
        <title>Conservation of a gene cluster reveals novel cercosporin biosynthetic mechanisms and extends production to the genus Colletotrichum.</title>
        <authorList>
            <person name="de Jonge R."/>
            <person name="Ebert M.K."/>
            <person name="Huitt-Roehl C.R."/>
            <person name="Pal P."/>
            <person name="Suttle J.C."/>
            <person name="Spanner R.E."/>
            <person name="Neubauer J.D."/>
            <person name="Jurick W.M.II."/>
            <person name="Stott K.A."/>
            <person name="Secor G.A."/>
            <person name="Thomma B.P.H.J."/>
            <person name="Van de Peer Y."/>
            <person name="Townsend C.A."/>
            <person name="Bolton M.D."/>
        </authorList>
    </citation>
    <scope>NUCLEOTIDE SEQUENCE [LARGE SCALE GENOMIC DNA]</scope>
    <source>
        <strain evidence="2">CBS538.71</strain>
    </source>
</reference>
<sequence length="148" mass="17507">MANEPPGASRDLRELLQTLPQELYSNVYDEVFTAVPNKVVIQRYSYKWPHLLHVDRASREAYAKSYFGLSTFICSGAFEIRWIRTLCDHHVNFIKELFYLCISSEDDTPLWRFFVAQEIRDMLRMRCREKADKMQIISCSEAKKRFGI</sequence>
<evidence type="ECO:0000313" key="1">
    <source>
        <dbReference type="EMBL" id="PPJ56618.1"/>
    </source>
</evidence>
<evidence type="ECO:0008006" key="3">
    <source>
        <dbReference type="Google" id="ProtNLM"/>
    </source>
</evidence>
<protein>
    <recommendedName>
        <fullName evidence="3">F-box domain-containing protein</fullName>
    </recommendedName>
</protein>
<accession>A0A2S6CA66</accession>